<dbReference type="OrthoDB" id="72788at2759"/>
<dbReference type="InterPro" id="IPR013785">
    <property type="entry name" value="Aldolase_TIM"/>
</dbReference>
<dbReference type="Proteomes" id="UP000053660">
    <property type="component" value="Unassembled WGS sequence"/>
</dbReference>
<dbReference type="PANTHER" id="PTHR43656:SF5">
    <property type="entry name" value="NADH:FLAVIN OXIDOREDUCTASE_NADH OXIDASE N-TERMINAL DOMAIN-CONTAINING PROTEIN"/>
    <property type="match status" value="1"/>
</dbReference>
<dbReference type="Gene3D" id="3.20.20.70">
    <property type="entry name" value="Aldolase class I"/>
    <property type="match status" value="1"/>
</dbReference>
<evidence type="ECO:0000256" key="2">
    <source>
        <dbReference type="ARBA" id="ARBA00023002"/>
    </source>
</evidence>
<sequence>MSPYVKTGKPIPLALDQIKTEVVDRFVYAAKIAYETGFDGVQLHAAHGYLLSQFLSPSTNRRNDRYGGSMENRIRIIVEIFQAIRKEIPVATGFLVGIKMNSVEFQTNGLTVEDAKEACAILEVEENLFSF</sequence>
<dbReference type="Pfam" id="PF00724">
    <property type="entry name" value="Oxidored_FMN"/>
    <property type="match status" value="1"/>
</dbReference>
<dbReference type="AlphaFoldDB" id="A0A0B1STW4"/>
<protein>
    <recommendedName>
        <fullName evidence="3">NADH:flavin oxidoreductase/NADH oxidase N-terminal domain-containing protein</fullName>
    </recommendedName>
</protein>
<organism evidence="4 5">
    <name type="scientific">Oesophagostomum dentatum</name>
    <name type="common">Nodular worm</name>
    <dbReference type="NCBI Taxonomy" id="61180"/>
    <lineage>
        <taxon>Eukaryota</taxon>
        <taxon>Metazoa</taxon>
        <taxon>Ecdysozoa</taxon>
        <taxon>Nematoda</taxon>
        <taxon>Chromadorea</taxon>
        <taxon>Rhabditida</taxon>
        <taxon>Rhabditina</taxon>
        <taxon>Rhabditomorpha</taxon>
        <taxon>Strongyloidea</taxon>
        <taxon>Strongylidae</taxon>
        <taxon>Oesophagostomum</taxon>
    </lineage>
</organism>
<evidence type="ECO:0000259" key="3">
    <source>
        <dbReference type="Pfam" id="PF00724"/>
    </source>
</evidence>
<dbReference type="PANTHER" id="PTHR43656">
    <property type="entry name" value="BINDING OXIDOREDUCTASE, PUTATIVE (AFU_ORTHOLOGUE AFUA_2G08260)-RELATED"/>
    <property type="match status" value="1"/>
</dbReference>
<keyword evidence="2" id="KW-0560">Oxidoreductase</keyword>
<dbReference type="GO" id="GO:0016491">
    <property type="term" value="F:oxidoreductase activity"/>
    <property type="evidence" value="ECO:0007669"/>
    <property type="project" value="UniProtKB-KW"/>
</dbReference>
<reference evidence="4 5" key="1">
    <citation type="submission" date="2014-03" db="EMBL/GenBank/DDBJ databases">
        <title>Draft genome of the hookworm Oesophagostomum dentatum.</title>
        <authorList>
            <person name="Mitreva M."/>
        </authorList>
    </citation>
    <scope>NUCLEOTIDE SEQUENCE [LARGE SCALE GENOMIC DNA]</scope>
    <source>
        <strain evidence="4 5">OD-Hann</strain>
    </source>
</reference>
<proteinExistence type="predicted"/>
<dbReference type="InterPro" id="IPR051799">
    <property type="entry name" value="NADH_flavin_oxidoreductase"/>
</dbReference>
<dbReference type="GO" id="GO:0010181">
    <property type="term" value="F:FMN binding"/>
    <property type="evidence" value="ECO:0007669"/>
    <property type="project" value="InterPro"/>
</dbReference>
<evidence type="ECO:0000256" key="1">
    <source>
        <dbReference type="ARBA" id="ARBA00022630"/>
    </source>
</evidence>
<keyword evidence="1" id="KW-0285">Flavoprotein</keyword>
<accession>A0A0B1STW4</accession>
<evidence type="ECO:0000313" key="5">
    <source>
        <dbReference type="Proteomes" id="UP000053660"/>
    </source>
</evidence>
<gene>
    <name evidence="4" type="ORF">OESDEN_13620</name>
</gene>
<feature type="domain" description="NADH:flavin oxidoreductase/NADH oxidase N-terminal" evidence="3">
    <location>
        <begin position="20"/>
        <end position="126"/>
    </location>
</feature>
<keyword evidence="5" id="KW-1185">Reference proteome</keyword>
<name>A0A0B1STW4_OESDE</name>
<dbReference type="EMBL" id="KN559829">
    <property type="protein sequence ID" value="KHJ86620.1"/>
    <property type="molecule type" value="Genomic_DNA"/>
</dbReference>
<dbReference type="InterPro" id="IPR001155">
    <property type="entry name" value="OxRdtase_FMN_N"/>
</dbReference>
<evidence type="ECO:0000313" key="4">
    <source>
        <dbReference type="EMBL" id="KHJ86620.1"/>
    </source>
</evidence>
<dbReference type="SUPFAM" id="SSF51395">
    <property type="entry name" value="FMN-linked oxidoreductases"/>
    <property type="match status" value="1"/>
</dbReference>